<keyword evidence="2 5" id="KW-0699">rRNA-binding</keyword>
<name>A0A0R2CJ23_9LACO</name>
<evidence type="ECO:0000313" key="7">
    <source>
        <dbReference type="EMBL" id="KRM88086.1"/>
    </source>
</evidence>
<comment type="similarity">
    <text evidence="5">Belongs to the NEMF family.</text>
</comment>
<comment type="subunit">
    <text evidence="5">Associates with stalled 50S ribosomal subunits. Binds to RqcP.</text>
</comment>
<feature type="domain" description="NFACT RNA-binding" evidence="6">
    <location>
        <begin position="448"/>
        <end position="536"/>
    </location>
</feature>
<dbReference type="Gene3D" id="2.30.310.10">
    <property type="entry name" value="ibrinogen binding protein from staphylococcus aureus domain"/>
    <property type="match status" value="1"/>
</dbReference>
<evidence type="ECO:0000256" key="2">
    <source>
        <dbReference type="ARBA" id="ARBA00022730"/>
    </source>
</evidence>
<dbReference type="HAMAP" id="MF_00844_B">
    <property type="entry name" value="RqcH_B"/>
    <property type="match status" value="1"/>
</dbReference>
<protein>
    <recommendedName>
        <fullName evidence="5">Rqc2 homolog RqcH</fullName>
        <shortName evidence="5">RqcH</shortName>
    </recommendedName>
</protein>
<keyword evidence="8" id="KW-1185">Reference proteome</keyword>
<dbReference type="FunFam" id="2.30.310.10:FF:000004">
    <property type="entry name" value="Fibronectin-binding protein A"/>
    <property type="match status" value="1"/>
</dbReference>
<dbReference type="InterPro" id="IPR043682">
    <property type="entry name" value="RqcH_bacterial"/>
</dbReference>
<dbReference type="InterPro" id="IPR051608">
    <property type="entry name" value="RQC_Subunit_NEMF"/>
</dbReference>
<evidence type="ECO:0000256" key="4">
    <source>
        <dbReference type="ARBA" id="ARBA00022917"/>
    </source>
</evidence>
<evidence type="ECO:0000313" key="8">
    <source>
        <dbReference type="Proteomes" id="UP000051789"/>
    </source>
</evidence>
<dbReference type="PATRIC" id="fig|1423810.4.peg.379"/>
<proteinExistence type="inferred from homology"/>
<dbReference type="Proteomes" id="UP000051789">
    <property type="component" value="Unassembled WGS sequence"/>
</dbReference>
<comment type="function">
    <text evidence="5">Key component of the ribosome quality control system (RQC), a ribosome-associated complex that mediates the extraction of incompletely synthesized nascent chains from stalled ribosomes and their subsequent degradation. RqcH recruits Ala-charged tRNA, and with RqcP directs the elongation of stalled nascent chains on 50S ribosomal subunits, leading to non-templated C-terminal alanine extensions (Ala tail). The Ala tail promotes nascent chain degradation. May add between 1 and at least 8 Ala residues. Binds to stalled 50S ribosomal subunits.</text>
</comment>
<dbReference type="AlphaFoldDB" id="A0A0R2CJ23"/>
<gene>
    <name evidence="5" type="primary">rqcH</name>
    <name evidence="7" type="ORF">FD19_GL000375</name>
</gene>
<dbReference type="PANTHER" id="PTHR15239">
    <property type="entry name" value="NUCLEAR EXPORT MEDIATOR FACTOR NEMF"/>
    <property type="match status" value="1"/>
</dbReference>
<dbReference type="GO" id="GO:1990112">
    <property type="term" value="C:RQC complex"/>
    <property type="evidence" value="ECO:0007669"/>
    <property type="project" value="TreeGrafter"/>
</dbReference>
<evidence type="ECO:0000256" key="1">
    <source>
        <dbReference type="ARBA" id="ARBA00022555"/>
    </source>
</evidence>
<dbReference type="PANTHER" id="PTHR15239:SF6">
    <property type="entry name" value="RIBOSOME QUALITY CONTROL COMPLEX SUBUNIT NEMF"/>
    <property type="match status" value="1"/>
</dbReference>
<dbReference type="Pfam" id="PF05833">
    <property type="entry name" value="NFACT_N"/>
    <property type="match status" value="1"/>
</dbReference>
<evidence type="ECO:0000256" key="3">
    <source>
        <dbReference type="ARBA" id="ARBA00022884"/>
    </source>
</evidence>
<evidence type="ECO:0000259" key="6">
    <source>
        <dbReference type="Pfam" id="PF05670"/>
    </source>
</evidence>
<keyword evidence="3 5" id="KW-0694">RNA-binding</keyword>
<dbReference type="GO" id="GO:0043023">
    <property type="term" value="F:ribosomal large subunit binding"/>
    <property type="evidence" value="ECO:0007669"/>
    <property type="project" value="UniProtKB-UniRule"/>
</dbReference>
<keyword evidence="4 5" id="KW-0648">Protein biosynthesis</keyword>
<dbReference type="Gene3D" id="3.40.970.40">
    <property type="entry name" value="fibrinogen binding protein from staphylococcus aureus domain like"/>
    <property type="match status" value="1"/>
</dbReference>
<feature type="coiled-coil region" evidence="5">
    <location>
        <begin position="292"/>
        <end position="319"/>
    </location>
</feature>
<dbReference type="GO" id="GO:0072344">
    <property type="term" value="P:rescue of stalled ribosome"/>
    <property type="evidence" value="ECO:0007669"/>
    <property type="project" value="UniProtKB-UniRule"/>
</dbReference>
<keyword evidence="1 5" id="KW-0820">tRNA-binding</keyword>
<dbReference type="STRING" id="1423810.FD19_GL000375"/>
<dbReference type="GO" id="GO:0019843">
    <property type="term" value="F:rRNA binding"/>
    <property type="evidence" value="ECO:0007669"/>
    <property type="project" value="UniProtKB-UniRule"/>
</dbReference>
<dbReference type="InterPro" id="IPR008532">
    <property type="entry name" value="NFACT_RNA-bd"/>
</dbReference>
<dbReference type="GO" id="GO:0000049">
    <property type="term" value="F:tRNA binding"/>
    <property type="evidence" value="ECO:0007669"/>
    <property type="project" value="UniProtKB-UniRule"/>
</dbReference>
<comment type="caution">
    <text evidence="7">The sequence shown here is derived from an EMBL/GenBank/DDBJ whole genome shotgun (WGS) entry which is preliminary data.</text>
</comment>
<keyword evidence="5" id="KW-0175">Coiled coil</keyword>
<organism evidence="7 8">
    <name type="scientific">Lacticaseibacillus thailandensis DSM 22698 = JCM 13996</name>
    <dbReference type="NCBI Taxonomy" id="1423810"/>
    <lineage>
        <taxon>Bacteria</taxon>
        <taxon>Bacillati</taxon>
        <taxon>Bacillota</taxon>
        <taxon>Bacilli</taxon>
        <taxon>Lactobacillales</taxon>
        <taxon>Lactobacillaceae</taxon>
        <taxon>Lacticaseibacillus</taxon>
    </lineage>
</organism>
<accession>A0A0R2CJ23</accession>
<dbReference type="Pfam" id="PF05670">
    <property type="entry name" value="NFACT-R_1"/>
    <property type="match status" value="1"/>
</dbReference>
<sequence length="568" mass="64066">MSFDGLFTHAMVRELQAALQSGRVMKVSQPYPYELMLSIRANRHNQTLLLSANPELARVQITTIPFANPKVPTPFTMAMRKYLAAATLTAITQVGADRIIYFDFATRDELGDSVSLRLVVELMGRHSNVILVDQRTHKILELIRHVHPDENRFRILLPGAEYVDPPYQDKLDPFMAQATDYTSLVEQFGTDTAGLAKAIQTRYQGFGRDAALEMATRLQHGLPQAAWTGFMDAFDHPEPVLIDAAKPQFAATPLRTISGEQHSYPTLSALLDAFYAQRAERARVQEVGSKLIRVLRTNTERLSKKLKKLQHTLDESDRADELRIRGEILTTYLRDVPRGAKSVELPNFYDDMRPIKIKLAPELGPNQNAQKYFTRYQKLRKAVSHVHEQMAEAESELHYLQGVQAMVEIAAPQDLVDIQTELTNAGYIRQQRKAKKQRQPKVAQPERFWASDGTVILVGKNNLQNEQLTLHTAAKNDIWLHAKDIPGSHVIIKDADPSDRTLQEAASLAAYFSKARQSANVPVDYIPVKRIRKPNGSKPGFVVYTGQRTLAVTPTVELVDKLRHQPTM</sequence>
<evidence type="ECO:0000256" key="5">
    <source>
        <dbReference type="HAMAP-Rule" id="MF_00844"/>
    </source>
</evidence>
<reference evidence="7 8" key="1">
    <citation type="journal article" date="2015" name="Genome Announc.">
        <title>Expanding the biotechnology potential of lactobacilli through comparative genomics of 213 strains and associated genera.</title>
        <authorList>
            <person name="Sun Z."/>
            <person name="Harris H.M."/>
            <person name="McCann A."/>
            <person name="Guo C."/>
            <person name="Argimon S."/>
            <person name="Zhang W."/>
            <person name="Yang X."/>
            <person name="Jeffery I.B."/>
            <person name="Cooney J.C."/>
            <person name="Kagawa T.F."/>
            <person name="Liu W."/>
            <person name="Song Y."/>
            <person name="Salvetti E."/>
            <person name="Wrobel A."/>
            <person name="Rasinkangas P."/>
            <person name="Parkhill J."/>
            <person name="Rea M.C."/>
            <person name="O'Sullivan O."/>
            <person name="Ritari J."/>
            <person name="Douillard F.P."/>
            <person name="Paul Ross R."/>
            <person name="Yang R."/>
            <person name="Briner A.E."/>
            <person name="Felis G.E."/>
            <person name="de Vos W.M."/>
            <person name="Barrangou R."/>
            <person name="Klaenhammer T.R."/>
            <person name="Caufield P.W."/>
            <person name="Cui Y."/>
            <person name="Zhang H."/>
            <person name="O'Toole P.W."/>
        </authorList>
    </citation>
    <scope>NUCLEOTIDE SEQUENCE [LARGE SCALE GENOMIC DNA]</scope>
    <source>
        <strain evidence="7 8">DSM 22698</strain>
    </source>
</reference>
<dbReference type="EMBL" id="AYZK01000001">
    <property type="protein sequence ID" value="KRM88086.1"/>
    <property type="molecule type" value="Genomic_DNA"/>
</dbReference>
<dbReference type="RefSeq" id="WP_056968983.1">
    <property type="nucleotide sequence ID" value="NZ_AYZK01000001.1"/>
</dbReference>